<dbReference type="Proteomes" id="UP000823913">
    <property type="component" value="Unassembled WGS sequence"/>
</dbReference>
<proteinExistence type="predicted"/>
<dbReference type="EMBL" id="DVHK01000092">
    <property type="protein sequence ID" value="HIR67249.1"/>
    <property type="molecule type" value="Genomic_DNA"/>
</dbReference>
<gene>
    <name evidence="2" type="ORF">IAB94_04310</name>
</gene>
<keyword evidence="1" id="KW-1133">Transmembrane helix</keyword>
<evidence type="ECO:0000313" key="2">
    <source>
        <dbReference type="EMBL" id="HIR67249.1"/>
    </source>
</evidence>
<accession>A0A9D1J914</accession>
<name>A0A9D1J914_9FIRM</name>
<sequence>MKPGKEKINKPKWSKKKKILYAVNIAMVVIIICTIMFKWAALGIPPANAFSFFLVQVAFTIFTLIVYYLSIIADAVSGKKDENDKQNK</sequence>
<evidence type="ECO:0000256" key="1">
    <source>
        <dbReference type="SAM" id="Phobius"/>
    </source>
</evidence>
<keyword evidence="1" id="KW-0812">Transmembrane</keyword>
<comment type="caution">
    <text evidence="2">The sequence shown here is derived from an EMBL/GenBank/DDBJ whole genome shotgun (WGS) entry which is preliminary data.</text>
</comment>
<feature type="transmembrane region" description="Helical" evidence="1">
    <location>
        <begin position="21"/>
        <end position="41"/>
    </location>
</feature>
<reference evidence="2" key="1">
    <citation type="submission" date="2020-10" db="EMBL/GenBank/DDBJ databases">
        <authorList>
            <person name="Gilroy R."/>
        </authorList>
    </citation>
    <scope>NUCLEOTIDE SEQUENCE</scope>
    <source>
        <strain evidence="2">ChiW16-3235</strain>
    </source>
</reference>
<evidence type="ECO:0000313" key="3">
    <source>
        <dbReference type="Proteomes" id="UP000823913"/>
    </source>
</evidence>
<protein>
    <submittedName>
        <fullName evidence="2">Uncharacterized protein</fullName>
    </submittedName>
</protein>
<feature type="transmembrane region" description="Helical" evidence="1">
    <location>
        <begin position="47"/>
        <end position="70"/>
    </location>
</feature>
<organism evidence="2 3">
    <name type="scientific">Candidatus Coproplasma avicola</name>
    <dbReference type="NCBI Taxonomy" id="2840744"/>
    <lineage>
        <taxon>Bacteria</taxon>
        <taxon>Bacillati</taxon>
        <taxon>Bacillota</taxon>
        <taxon>Clostridia</taxon>
        <taxon>Eubacteriales</taxon>
        <taxon>Candidatus Coproplasma</taxon>
    </lineage>
</organism>
<keyword evidence="1" id="KW-0472">Membrane</keyword>
<reference evidence="2" key="2">
    <citation type="journal article" date="2021" name="PeerJ">
        <title>Extensive microbial diversity within the chicken gut microbiome revealed by metagenomics and culture.</title>
        <authorList>
            <person name="Gilroy R."/>
            <person name="Ravi A."/>
            <person name="Getino M."/>
            <person name="Pursley I."/>
            <person name="Horton D.L."/>
            <person name="Alikhan N.F."/>
            <person name="Baker D."/>
            <person name="Gharbi K."/>
            <person name="Hall N."/>
            <person name="Watson M."/>
            <person name="Adriaenssens E.M."/>
            <person name="Foster-Nyarko E."/>
            <person name="Jarju S."/>
            <person name="Secka A."/>
            <person name="Antonio M."/>
            <person name="Oren A."/>
            <person name="Chaudhuri R.R."/>
            <person name="La Ragione R."/>
            <person name="Hildebrand F."/>
            <person name="Pallen M.J."/>
        </authorList>
    </citation>
    <scope>NUCLEOTIDE SEQUENCE</scope>
    <source>
        <strain evidence="2">ChiW16-3235</strain>
    </source>
</reference>
<dbReference type="AlphaFoldDB" id="A0A9D1J914"/>